<dbReference type="GO" id="GO:0005730">
    <property type="term" value="C:nucleolus"/>
    <property type="evidence" value="ECO:0000318"/>
    <property type="project" value="GO_Central"/>
</dbReference>
<dbReference type="Gene3D" id="1.10.10.10">
    <property type="entry name" value="Winged helix-like DNA-binding domain superfamily/Winged helix DNA-binding domain"/>
    <property type="match status" value="2"/>
</dbReference>
<gene>
    <name evidence="6" type="ORF">RCOM_0843390</name>
</gene>
<evidence type="ECO:0000313" key="6">
    <source>
        <dbReference type="EMBL" id="EEF36364.1"/>
    </source>
</evidence>
<evidence type="ECO:0000256" key="2">
    <source>
        <dbReference type="ARBA" id="ARBA00023125"/>
    </source>
</evidence>
<feature type="compositionally biased region" description="Basic residues" evidence="4">
    <location>
        <begin position="76"/>
        <end position="102"/>
    </location>
</feature>
<feature type="domain" description="H15" evidence="5">
    <location>
        <begin position="198"/>
        <end position="267"/>
    </location>
</feature>
<dbReference type="GO" id="GO:0003690">
    <property type="term" value="F:double-stranded DNA binding"/>
    <property type="evidence" value="ECO:0000318"/>
    <property type="project" value="GO_Central"/>
</dbReference>
<feature type="region of interest" description="Disordered" evidence="4">
    <location>
        <begin position="504"/>
        <end position="570"/>
    </location>
</feature>
<feature type="compositionally biased region" description="Polar residues" evidence="4">
    <location>
        <begin position="504"/>
        <end position="513"/>
    </location>
</feature>
<keyword evidence="3" id="KW-0539">Nucleus</keyword>
<dbReference type="SMART" id="SM00526">
    <property type="entry name" value="H15"/>
    <property type="match status" value="2"/>
</dbReference>
<dbReference type="Proteomes" id="UP000008311">
    <property type="component" value="Unassembled WGS sequence"/>
</dbReference>
<dbReference type="InterPro" id="IPR005818">
    <property type="entry name" value="Histone_H1/H5_H15"/>
</dbReference>
<dbReference type="eggNOG" id="ENOG502SAHP">
    <property type="taxonomic scope" value="Eukaryota"/>
</dbReference>
<reference evidence="7" key="1">
    <citation type="journal article" date="2010" name="Nat. Biotechnol.">
        <title>Draft genome sequence of the oilseed species Ricinus communis.</title>
        <authorList>
            <person name="Chan A.P."/>
            <person name="Crabtree J."/>
            <person name="Zhao Q."/>
            <person name="Lorenzi H."/>
            <person name="Orvis J."/>
            <person name="Puiu D."/>
            <person name="Melake-Berhan A."/>
            <person name="Jones K.M."/>
            <person name="Redman J."/>
            <person name="Chen G."/>
            <person name="Cahoon E.B."/>
            <person name="Gedil M."/>
            <person name="Stanke M."/>
            <person name="Haas B.J."/>
            <person name="Wortman J.R."/>
            <person name="Fraser-Liggett C.M."/>
            <person name="Ravel J."/>
            <person name="Rabinowicz P.D."/>
        </authorList>
    </citation>
    <scope>NUCLEOTIDE SEQUENCE [LARGE SCALE GENOMIC DNA]</scope>
    <source>
        <strain evidence="7">cv. Hale</strain>
    </source>
</reference>
<evidence type="ECO:0000259" key="5">
    <source>
        <dbReference type="PROSITE" id="PS51504"/>
    </source>
</evidence>
<feature type="compositionally biased region" description="Basic residues" evidence="4">
    <location>
        <begin position="525"/>
        <end position="534"/>
    </location>
</feature>
<organism evidence="6 7">
    <name type="scientific">Ricinus communis</name>
    <name type="common">Castor bean</name>
    <dbReference type="NCBI Taxonomy" id="3988"/>
    <lineage>
        <taxon>Eukaryota</taxon>
        <taxon>Viridiplantae</taxon>
        <taxon>Streptophyta</taxon>
        <taxon>Embryophyta</taxon>
        <taxon>Tracheophyta</taxon>
        <taxon>Spermatophyta</taxon>
        <taxon>Magnoliopsida</taxon>
        <taxon>eudicotyledons</taxon>
        <taxon>Gunneridae</taxon>
        <taxon>Pentapetalae</taxon>
        <taxon>rosids</taxon>
        <taxon>fabids</taxon>
        <taxon>Malpighiales</taxon>
        <taxon>Euphorbiaceae</taxon>
        <taxon>Acalyphoideae</taxon>
        <taxon>Acalypheae</taxon>
        <taxon>Ricinus</taxon>
    </lineage>
</organism>
<protein>
    <recommendedName>
        <fullName evidence="5">H15 domain-containing protein</fullName>
    </recommendedName>
</protein>
<dbReference type="GO" id="GO:0006334">
    <property type="term" value="P:nucleosome assembly"/>
    <property type="evidence" value="ECO:0007669"/>
    <property type="project" value="InterPro"/>
</dbReference>
<dbReference type="EMBL" id="EQ973979">
    <property type="protein sequence ID" value="EEF36364.1"/>
    <property type="molecule type" value="Genomic_DNA"/>
</dbReference>
<dbReference type="GO" id="GO:0045910">
    <property type="term" value="P:negative regulation of DNA recombination"/>
    <property type="evidence" value="ECO:0000318"/>
    <property type="project" value="GO_Central"/>
</dbReference>
<dbReference type="GO" id="GO:0005634">
    <property type="term" value="C:nucleus"/>
    <property type="evidence" value="ECO:0000318"/>
    <property type="project" value="GO_Central"/>
</dbReference>
<name>B9SJ55_RICCO</name>
<dbReference type="InParanoid" id="B9SJ55"/>
<dbReference type="PANTHER" id="PTHR11467">
    <property type="entry name" value="HISTONE H1"/>
    <property type="match status" value="1"/>
</dbReference>
<dbReference type="GO" id="GO:0030261">
    <property type="term" value="P:chromosome condensation"/>
    <property type="evidence" value="ECO:0000318"/>
    <property type="project" value="GO_Central"/>
</dbReference>
<evidence type="ECO:0000256" key="1">
    <source>
        <dbReference type="ARBA" id="ARBA00004123"/>
    </source>
</evidence>
<feature type="compositionally biased region" description="Basic and acidic residues" evidence="4">
    <location>
        <begin position="554"/>
        <end position="565"/>
    </location>
</feature>
<dbReference type="InterPro" id="IPR036388">
    <property type="entry name" value="WH-like_DNA-bd_sf"/>
</dbReference>
<feature type="region of interest" description="Disordered" evidence="4">
    <location>
        <begin position="73"/>
        <end position="102"/>
    </location>
</feature>
<dbReference type="PANTHER" id="PTHR11467:SF109">
    <property type="entry name" value="H15 DOMAIN-CONTAINING PROTEIN"/>
    <property type="match status" value="1"/>
</dbReference>
<dbReference type="SUPFAM" id="SSF46785">
    <property type="entry name" value="Winged helix' DNA-binding domain"/>
    <property type="match status" value="2"/>
</dbReference>
<feature type="region of interest" description="Disordered" evidence="4">
    <location>
        <begin position="587"/>
        <end position="606"/>
    </location>
</feature>
<proteinExistence type="predicted"/>
<evidence type="ECO:0000313" key="7">
    <source>
        <dbReference type="Proteomes" id="UP000008311"/>
    </source>
</evidence>
<dbReference type="AlphaFoldDB" id="B9SJ55"/>
<keyword evidence="2" id="KW-0238">DNA-binding</keyword>
<sequence length="640" mass="73302">MIERAISEMNEEKGSTKEAISAFLKREYKNLPWGHESFLGHHLRKLCVNRYIKCVNNGNYVLMVKDCNVSEITGSTKKRQARRGKRGRKQGRVKKMEKKRKPVRQEIGVVEGTKDSEKQLVEMAEIKIKESGQPDKCDKSQRNCTSNYTSYNCIMAKLKDLVFKNHVATNPSISNVPKFKSHIEQRLQELFHNFYTPTHPPYAYMIQKAILELNQKGRLCEEEISAFIKRKFKDLPFGHESFLRHHLEKICKENLVHDSDGLYVLEPWSQEPLHATELKYHNERTIILQRDGQEVLFNKQDDHGAFSTTTNSLGRSQNLNHNYSAPSLKDMCMESVMKTREFEEKPLGFSVFLNGMEELKYDNCGDMTDAKRKDSVQKEKLTQTQTSREEMKSNIVVIEGQKQLQQPEEKVWGLCSDSAGGGVNSRVACKGYYMPVVEEGKQLQITSPPEQRELICGLLAQQHHLPKISGKKRAEKLRQVQLSTSPELRIDTGLHLHLSSVNMKKNAPESSQADPVHQYEQQPPKRQRRGRLPKKTCDENMITKSKSPANGHGWSERQEQLERKGNARCPGLNSVADTTLALSLCSNDKQQQLPRSKTRLASKKDMKAPMQLGIRSSSHNMKANRGFLFELYPDTAARTY</sequence>
<evidence type="ECO:0000256" key="4">
    <source>
        <dbReference type="SAM" id="MobiDB-lite"/>
    </source>
</evidence>
<feature type="domain" description="H15" evidence="5">
    <location>
        <begin position="1"/>
        <end position="64"/>
    </location>
</feature>
<keyword evidence="7" id="KW-1185">Reference proteome</keyword>
<comment type="subcellular location">
    <subcellularLocation>
        <location evidence="1">Nucleus</location>
    </subcellularLocation>
</comment>
<dbReference type="GO" id="GO:0031492">
    <property type="term" value="F:nucleosomal DNA binding"/>
    <property type="evidence" value="ECO:0000318"/>
    <property type="project" value="GO_Central"/>
</dbReference>
<dbReference type="InterPro" id="IPR036390">
    <property type="entry name" value="WH_DNA-bd_sf"/>
</dbReference>
<dbReference type="STRING" id="3988.B9SJ55"/>
<dbReference type="GO" id="GO:0000786">
    <property type="term" value="C:nucleosome"/>
    <property type="evidence" value="ECO:0007669"/>
    <property type="project" value="InterPro"/>
</dbReference>
<evidence type="ECO:0000256" key="3">
    <source>
        <dbReference type="ARBA" id="ARBA00023242"/>
    </source>
</evidence>
<accession>B9SJ55</accession>
<dbReference type="PROSITE" id="PS51504">
    <property type="entry name" value="H15"/>
    <property type="match status" value="2"/>
</dbReference>